<organism evidence="1 2">
    <name type="scientific">Candidatus Thalassospirochaeta sargassi</name>
    <dbReference type="NCBI Taxonomy" id="3119039"/>
    <lineage>
        <taxon>Bacteria</taxon>
        <taxon>Pseudomonadati</taxon>
        <taxon>Spirochaetota</taxon>
        <taxon>Spirochaetia</taxon>
        <taxon>Spirochaetales</taxon>
        <taxon>Spirochaetaceae</taxon>
        <taxon>Candidatus Thalassospirochaeta</taxon>
    </lineage>
</organism>
<proteinExistence type="predicted"/>
<dbReference type="Proteomes" id="UP001221217">
    <property type="component" value="Unassembled WGS sequence"/>
</dbReference>
<evidence type="ECO:0000313" key="1">
    <source>
        <dbReference type="EMBL" id="MDC7225222.1"/>
    </source>
</evidence>
<reference evidence="1 2" key="1">
    <citation type="submission" date="2022-12" db="EMBL/GenBank/DDBJ databases">
        <title>Metagenome assembled genome from gulf of manar.</title>
        <authorList>
            <person name="Kohli P."/>
            <person name="Pk S."/>
            <person name="Venkata Ramana C."/>
            <person name="Sasikala C."/>
        </authorList>
    </citation>
    <scope>NUCLEOTIDE SEQUENCE [LARGE SCALE GENOMIC DNA]</scope>
    <source>
        <strain evidence="1">JB008</strain>
    </source>
</reference>
<dbReference type="EMBL" id="JAQQAL010000003">
    <property type="protein sequence ID" value="MDC7225222.1"/>
    <property type="molecule type" value="Genomic_DNA"/>
</dbReference>
<evidence type="ECO:0000313" key="2">
    <source>
        <dbReference type="Proteomes" id="UP001221217"/>
    </source>
</evidence>
<dbReference type="AlphaFoldDB" id="A0AAJ1ICJ5"/>
<sequence length="316" mass="37119">MNGKNKKMFIIQVPIFTSKEKPCDTGMFEPLNYEELLNGIEYKVKQYNLSGKKLKQKKKNKIKEIEVESIESKRVSIGEHEAILLRINACETNSIDGYVEIDRKITLNENSKIGSENYIALLYPDIIGIDPEELVYRWLIFLYEDPNKENKEISSIIKLVAKRILDIEIKNVKLNDVLAKIKKMGNIPELRIRLFSVITEDNEVDIMHKEYLSKFKLKKEKDISYRNIPYDDTADLIKNIDYEDFDSSEIKVSDGNNEIRIKGHLNNAKEKVDQIAEEIFNERIYIEEEEMAHIYEEDFIVNKIKIVINRFMKINE</sequence>
<gene>
    <name evidence="1" type="ORF">PQJ61_00495</name>
</gene>
<accession>A0AAJ1ICJ5</accession>
<name>A0AAJ1ICJ5_9SPIO</name>
<comment type="caution">
    <text evidence="1">The sequence shown here is derived from an EMBL/GenBank/DDBJ whole genome shotgun (WGS) entry which is preliminary data.</text>
</comment>
<protein>
    <submittedName>
        <fullName evidence="1">Uncharacterized protein</fullName>
    </submittedName>
</protein>